<evidence type="ECO:0000313" key="3">
    <source>
        <dbReference type="Proteomes" id="UP000215607"/>
    </source>
</evidence>
<evidence type="ECO:0000313" key="2">
    <source>
        <dbReference type="EMBL" id="OYR73762.1"/>
    </source>
</evidence>
<dbReference type="EMBL" id="NHPA01000034">
    <property type="protein sequence ID" value="OYR68498.1"/>
    <property type="molecule type" value="Genomic_DNA"/>
</dbReference>
<comment type="caution">
    <text evidence="2">The sequence shown here is derived from an EMBL/GenBank/DDBJ whole genome shotgun (WGS) entry which is preliminary data.</text>
</comment>
<dbReference type="Proteomes" id="UP000216925">
    <property type="component" value="Unassembled WGS sequence"/>
</dbReference>
<organism evidence="2 4">
    <name type="scientific">Halorubrum ezzemoulense</name>
    <name type="common">Halorubrum chaoviator</name>
    <dbReference type="NCBI Taxonomy" id="337243"/>
    <lineage>
        <taxon>Archaea</taxon>
        <taxon>Methanobacteriati</taxon>
        <taxon>Methanobacteriota</taxon>
        <taxon>Stenosarchaea group</taxon>
        <taxon>Halobacteria</taxon>
        <taxon>Halobacteriales</taxon>
        <taxon>Haloferacaceae</taxon>
        <taxon>Halorubrum</taxon>
    </lineage>
</organism>
<dbReference type="InterPro" id="IPR036390">
    <property type="entry name" value="WH_DNA-bd_sf"/>
</dbReference>
<dbReference type="EMBL" id="NHPD01000037">
    <property type="protein sequence ID" value="OYR73762.1"/>
    <property type="molecule type" value="Genomic_DNA"/>
</dbReference>
<dbReference type="CDD" id="cd00090">
    <property type="entry name" value="HTH_ARSR"/>
    <property type="match status" value="1"/>
</dbReference>
<name>A0A256JZG5_HALEZ</name>
<protein>
    <submittedName>
        <fullName evidence="2">Transcriptional regulator</fullName>
    </submittedName>
</protein>
<dbReference type="Proteomes" id="UP000215607">
    <property type="component" value="Unassembled WGS sequence"/>
</dbReference>
<dbReference type="InterPro" id="IPR036388">
    <property type="entry name" value="WH-like_DNA-bd_sf"/>
</dbReference>
<dbReference type="SUPFAM" id="SSF46785">
    <property type="entry name" value="Winged helix' DNA-binding domain"/>
    <property type="match status" value="1"/>
</dbReference>
<dbReference type="Pfam" id="PF13412">
    <property type="entry name" value="HTH_24"/>
    <property type="match status" value="1"/>
</dbReference>
<accession>A0A256JZG5</accession>
<dbReference type="RefSeq" id="WP_094495001.1">
    <property type="nucleotide sequence ID" value="NZ_NHPA01000034.1"/>
</dbReference>
<reference evidence="2" key="2">
    <citation type="submission" date="2017-05" db="EMBL/GenBank/DDBJ databases">
        <authorList>
            <person name="Song R."/>
            <person name="Chenine A.L."/>
            <person name="Ruprecht R.M."/>
        </authorList>
    </citation>
    <scope>NUCLEOTIDE SEQUENCE</scope>
    <source>
        <strain evidence="2">Ec15</strain>
        <strain evidence="1">Ga2p</strain>
    </source>
</reference>
<reference evidence="3 4" key="1">
    <citation type="journal article" date="2014" name="Front. Microbiol.">
        <title>Population and genomic analysis of the genus Halorubrum.</title>
        <authorList>
            <person name="Fullmer M.S."/>
            <person name="Soucy S.M."/>
            <person name="Swithers K.S."/>
            <person name="Makkay A.M."/>
            <person name="Wheeler R."/>
            <person name="Ventosa A."/>
            <person name="Gogarten J.P."/>
            <person name="Papke R.T."/>
        </authorList>
    </citation>
    <scope>NUCLEOTIDE SEQUENCE [LARGE SCALE GENOMIC DNA]</scope>
    <source>
        <strain evidence="2 4">Ec15</strain>
        <strain evidence="1 3">Ga2p</strain>
    </source>
</reference>
<sequence length="85" mass="9682">MRKPADWMQMPTDDRILEALEGGLRLTPAVIAENIEKSRTHVSRRLSDLTDYGLVEKPKRGYYEITELGRGYLTGNVDATDLEDE</sequence>
<dbReference type="Gene3D" id="1.10.10.10">
    <property type="entry name" value="Winged helix-like DNA-binding domain superfamily/Winged helix DNA-binding domain"/>
    <property type="match status" value="1"/>
</dbReference>
<dbReference type="InterPro" id="IPR011991">
    <property type="entry name" value="ArsR-like_HTH"/>
</dbReference>
<gene>
    <name evidence="2" type="ORF">DJ76_08340</name>
    <name evidence="1" type="ORF">DJ79_06150</name>
</gene>
<dbReference type="AlphaFoldDB" id="A0A256JZG5"/>
<evidence type="ECO:0000313" key="4">
    <source>
        <dbReference type="Proteomes" id="UP000216925"/>
    </source>
</evidence>
<evidence type="ECO:0000313" key="1">
    <source>
        <dbReference type="EMBL" id="OYR68498.1"/>
    </source>
</evidence>
<proteinExistence type="predicted"/>